<name>A0A4S4DP47_CAMSN</name>
<organism evidence="4 5">
    <name type="scientific">Camellia sinensis var. sinensis</name>
    <name type="common">China tea</name>
    <dbReference type="NCBI Taxonomy" id="542762"/>
    <lineage>
        <taxon>Eukaryota</taxon>
        <taxon>Viridiplantae</taxon>
        <taxon>Streptophyta</taxon>
        <taxon>Embryophyta</taxon>
        <taxon>Tracheophyta</taxon>
        <taxon>Spermatophyta</taxon>
        <taxon>Magnoliopsida</taxon>
        <taxon>eudicotyledons</taxon>
        <taxon>Gunneridae</taxon>
        <taxon>Pentapetalae</taxon>
        <taxon>asterids</taxon>
        <taxon>Ericales</taxon>
        <taxon>Theaceae</taxon>
        <taxon>Camellia</taxon>
    </lineage>
</organism>
<dbReference type="InterPro" id="IPR031101">
    <property type="entry name" value="Ctr9"/>
</dbReference>
<evidence type="ECO:0000256" key="1">
    <source>
        <dbReference type="ARBA" id="ARBA00022737"/>
    </source>
</evidence>
<dbReference type="Gene3D" id="1.25.40.10">
    <property type="entry name" value="Tetratricopeptide repeat domain"/>
    <property type="match status" value="1"/>
</dbReference>
<dbReference type="PANTHER" id="PTHR14027">
    <property type="entry name" value="RNA POLYMERASE-ASSOCIATED PROTEIN CTR9"/>
    <property type="match status" value="1"/>
</dbReference>
<evidence type="ECO:0000313" key="5">
    <source>
        <dbReference type="Proteomes" id="UP000306102"/>
    </source>
</evidence>
<dbReference type="STRING" id="542762.A0A4S4DP47"/>
<dbReference type="PANTHER" id="PTHR14027:SF2">
    <property type="entry name" value="RNA POLYMERASE-ASSOCIATED PROTEIN CTR9 HOMOLOG"/>
    <property type="match status" value="1"/>
</dbReference>
<dbReference type="AlphaFoldDB" id="A0A4S4DP47"/>
<gene>
    <name evidence="4" type="ORF">TEA_008036</name>
</gene>
<comment type="caution">
    <text evidence="4">The sequence shown here is derived from an EMBL/GenBank/DDBJ whole genome shotgun (WGS) entry which is preliminary data.</text>
</comment>
<reference evidence="4 5" key="1">
    <citation type="journal article" date="2018" name="Proc. Natl. Acad. Sci. U.S.A.">
        <title>Draft genome sequence of Camellia sinensis var. sinensis provides insights into the evolution of the tea genome and tea quality.</title>
        <authorList>
            <person name="Wei C."/>
            <person name="Yang H."/>
            <person name="Wang S."/>
            <person name="Zhao J."/>
            <person name="Liu C."/>
            <person name="Gao L."/>
            <person name="Xia E."/>
            <person name="Lu Y."/>
            <person name="Tai Y."/>
            <person name="She G."/>
            <person name="Sun J."/>
            <person name="Cao H."/>
            <person name="Tong W."/>
            <person name="Gao Q."/>
            <person name="Li Y."/>
            <person name="Deng W."/>
            <person name="Jiang X."/>
            <person name="Wang W."/>
            <person name="Chen Q."/>
            <person name="Zhang S."/>
            <person name="Li H."/>
            <person name="Wu J."/>
            <person name="Wang P."/>
            <person name="Li P."/>
            <person name="Shi C."/>
            <person name="Zheng F."/>
            <person name="Jian J."/>
            <person name="Huang B."/>
            <person name="Shan D."/>
            <person name="Shi M."/>
            <person name="Fang C."/>
            <person name="Yue Y."/>
            <person name="Li F."/>
            <person name="Li D."/>
            <person name="Wei S."/>
            <person name="Han B."/>
            <person name="Jiang C."/>
            <person name="Yin Y."/>
            <person name="Xia T."/>
            <person name="Zhang Z."/>
            <person name="Bennetzen J.L."/>
            <person name="Zhao S."/>
            <person name="Wan X."/>
        </authorList>
    </citation>
    <scope>NUCLEOTIDE SEQUENCE [LARGE SCALE GENOMIC DNA]</scope>
    <source>
        <strain evidence="5">cv. Shuchazao</strain>
        <tissue evidence="4">Leaf</tissue>
    </source>
</reference>
<dbReference type="EMBL" id="SDRB02010707">
    <property type="protein sequence ID" value="THG04823.1"/>
    <property type="molecule type" value="Genomic_DNA"/>
</dbReference>
<keyword evidence="1" id="KW-0677">Repeat</keyword>
<evidence type="ECO:0000256" key="3">
    <source>
        <dbReference type="SAM" id="MobiDB-lite"/>
    </source>
</evidence>
<keyword evidence="2" id="KW-0802">TPR repeat</keyword>
<dbReference type="GO" id="GO:0006355">
    <property type="term" value="P:regulation of DNA-templated transcription"/>
    <property type="evidence" value="ECO:0007669"/>
    <property type="project" value="InterPro"/>
</dbReference>
<sequence>MNDASSITGTNEGSENVIQAKGPKKRIDPIRGRRRIKSSLEKALETSRKKKRIQDVQTSSNMLPHVMPQYAQVPTSIQSPDYIHAYLRLASIEKDRNNIQISIELGIVDALKVDDKCPNALLMLGDLELKNDDWVKAKDTFKATKDSSDKCPNALLKLALGLGLHWIFDALPYWLAGAYHAK</sequence>
<evidence type="ECO:0000256" key="2">
    <source>
        <dbReference type="ARBA" id="ARBA00022803"/>
    </source>
</evidence>
<evidence type="ECO:0000313" key="4">
    <source>
        <dbReference type="EMBL" id="THG04823.1"/>
    </source>
</evidence>
<keyword evidence="5" id="KW-1185">Reference proteome</keyword>
<dbReference type="GO" id="GO:0016593">
    <property type="term" value="C:Cdc73/Paf1 complex"/>
    <property type="evidence" value="ECO:0007669"/>
    <property type="project" value="TreeGrafter"/>
</dbReference>
<protein>
    <submittedName>
        <fullName evidence="4">Uncharacterized protein</fullName>
    </submittedName>
</protein>
<dbReference type="Proteomes" id="UP000306102">
    <property type="component" value="Unassembled WGS sequence"/>
</dbReference>
<dbReference type="GO" id="GO:0000993">
    <property type="term" value="F:RNA polymerase II complex binding"/>
    <property type="evidence" value="ECO:0007669"/>
    <property type="project" value="TreeGrafter"/>
</dbReference>
<feature type="compositionally biased region" description="Polar residues" evidence="3">
    <location>
        <begin position="1"/>
        <end position="17"/>
    </location>
</feature>
<accession>A0A4S4DP47</accession>
<feature type="region of interest" description="Disordered" evidence="3">
    <location>
        <begin position="1"/>
        <end position="33"/>
    </location>
</feature>
<dbReference type="GO" id="GO:0006368">
    <property type="term" value="P:transcription elongation by RNA polymerase II"/>
    <property type="evidence" value="ECO:0007669"/>
    <property type="project" value="TreeGrafter"/>
</dbReference>
<proteinExistence type="predicted"/>
<dbReference type="InterPro" id="IPR011990">
    <property type="entry name" value="TPR-like_helical_dom_sf"/>
</dbReference>